<dbReference type="RefSeq" id="WP_112118932.1">
    <property type="nucleotide sequence ID" value="NZ_UAQE01000010.1"/>
</dbReference>
<evidence type="ECO:0000313" key="1">
    <source>
        <dbReference type="EMBL" id="SPU40690.1"/>
    </source>
</evidence>
<organism evidence="1 2">
    <name type="scientific">Lysinibacillus capsici</name>
    <dbReference type="NCBI Taxonomy" id="2115968"/>
    <lineage>
        <taxon>Bacteria</taxon>
        <taxon>Bacillati</taxon>
        <taxon>Bacillota</taxon>
        <taxon>Bacilli</taxon>
        <taxon>Bacillales</taxon>
        <taxon>Bacillaceae</taxon>
        <taxon>Lysinibacillus</taxon>
    </lineage>
</organism>
<protein>
    <submittedName>
        <fullName evidence="1">Uncharacterized protein</fullName>
    </submittedName>
</protein>
<dbReference type="EMBL" id="UAQE01000010">
    <property type="protein sequence ID" value="SPU40690.1"/>
    <property type="molecule type" value="Genomic_DNA"/>
</dbReference>
<name>A0A2X1AAY9_9BACI</name>
<accession>A0A2X1AAY9</accession>
<reference evidence="1 2" key="1">
    <citation type="submission" date="2018-06" db="EMBL/GenBank/DDBJ databases">
        <authorList>
            <consortium name="Pathogen Informatics"/>
            <person name="Doyle S."/>
        </authorList>
    </citation>
    <scope>NUCLEOTIDE SEQUENCE [LARGE SCALE GENOMIC DNA]</scope>
    <source>
        <strain evidence="1 2">NCTC7582</strain>
    </source>
</reference>
<gene>
    <name evidence="1" type="ORF">NCTC7582_05234</name>
</gene>
<evidence type="ECO:0000313" key="2">
    <source>
        <dbReference type="Proteomes" id="UP000251431"/>
    </source>
</evidence>
<dbReference type="Proteomes" id="UP000251431">
    <property type="component" value="Unassembled WGS sequence"/>
</dbReference>
<dbReference type="AlphaFoldDB" id="A0A2X1AAY9"/>
<proteinExistence type="predicted"/>
<sequence length="83" mass="9312">MSSIGKLISDYNWIQLSFNERYGNGVWVVVGPIINHLYELANIKDGGDIESLNLGFYLQNEGSWLPTAFATDFETALKALEDK</sequence>